<dbReference type="InterPro" id="IPR018060">
    <property type="entry name" value="HTH_AraC"/>
</dbReference>
<keyword evidence="1" id="KW-0805">Transcription regulation</keyword>
<evidence type="ECO:0000256" key="1">
    <source>
        <dbReference type="ARBA" id="ARBA00023015"/>
    </source>
</evidence>
<evidence type="ECO:0000256" key="2">
    <source>
        <dbReference type="ARBA" id="ARBA00023125"/>
    </source>
</evidence>
<dbReference type="PROSITE" id="PS01124">
    <property type="entry name" value="HTH_ARAC_FAMILY_2"/>
    <property type="match status" value="1"/>
</dbReference>
<dbReference type="GeneID" id="72460550"/>
<dbReference type="AlphaFoldDB" id="A0A4R5NSC8"/>
<reference evidence="5 6" key="1">
    <citation type="journal article" date="2019" name="Appl. Microbiol. Biotechnol.">
        <title>Uncovering carbohydrate metabolism through a genotype-phenotype association study of 56 lactic acid bacteria genomes.</title>
        <authorList>
            <person name="Buron-Moles G."/>
            <person name="Chailyan A."/>
            <person name="Dolejs I."/>
            <person name="Forster J."/>
            <person name="Miks M.H."/>
        </authorList>
    </citation>
    <scope>NUCLEOTIDE SEQUENCE [LARGE SCALE GENOMIC DNA]</scope>
    <source>
        <strain evidence="5 6">ATCC 4005</strain>
    </source>
</reference>
<comment type="caution">
    <text evidence="5">The sequence shown here is derived from an EMBL/GenBank/DDBJ whole genome shotgun (WGS) entry which is preliminary data.</text>
</comment>
<name>A0A4R5NSC8_LENBU</name>
<evidence type="ECO:0000313" key="6">
    <source>
        <dbReference type="Proteomes" id="UP000295181"/>
    </source>
</evidence>
<dbReference type="RefSeq" id="WP_056939140.1">
    <property type="nucleotide sequence ID" value="NZ_AZDM01000028.1"/>
</dbReference>
<gene>
    <name evidence="5" type="ORF">C5L32_000291</name>
</gene>
<feature type="domain" description="HTH araC/xylS-type" evidence="4">
    <location>
        <begin position="301"/>
        <end position="399"/>
    </location>
</feature>
<accession>A0A4R5NSC8</accession>
<organism evidence="5 6">
    <name type="scientific">Lentilactobacillus buchneri DSM 20057</name>
    <dbReference type="NCBI Taxonomy" id="1423728"/>
    <lineage>
        <taxon>Bacteria</taxon>
        <taxon>Bacillati</taxon>
        <taxon>Bacillota</taxon>
        <taxon>Bacilli</taxon>
        <taxon>Lactobacillales</taxon>
        <taxon>Lactobacillaceae</taxon>
        <taxon>Lentilactobacillus</taxon>
    </lineage>
</organism>
<dbReference type="PANTHER" id="PTHR43280">
    <property type="entry name" value="ARAC-FAMILY TRANSCRIPTIONAL REGULATOR"/>
    <property type="match status" value="1"/>
</dbReference>
<dbReference type="Proteomes" id="UP000295181">
    <property type="component" value="Unassembled WGS sequence"/>
</dbReference>
<dbReference type="SUPFAM" id="SSF46689">
    <property type="entry name" value="Homeodomain-like"/>
    <property type="match status" value="2"/>
</dbReference>
<dbReference type="Pfam" id="PF12833">
    <property type="entry name" value="HTH_18"/>
    <property type="match status" value="1"/>
</dbReference>
<evidence type="ECO:0000313" key="5">
    <source>
        <dbReference type="EMBL" id="TDG80050.1"/>
    </source>
</evidence>
<dbReference type="InterPro" id="IPR018062">
    <property type="entry name" value="HTH_AraC-typ_CS"/>
</dbReference>
<dbReference type="PRINTS" id="PR00032">
    <property type="entry name" value="HTHARAC"/>
</dbReference>
<dbReference type="SMART" id="SM00342">
    <property type="entry name" value="HTH_ARAC"/>
    <property type="match status" value="1"/>
</dbReference>
<keyword evidence="3" id="KW-0804">Transcription</keyword>
<protein>
    <recommendedName>
        <fullName evidence="4">HTH araC/xylS-type domain-containing protein</fullName>
    </recommendedName>
</protein>
<dbReference type="InterPro" id="IPR009057">
    <property type="entry name" value="Homeodomain-like_sf"/>
</dbReference>
<dbReference type="GO" id="GO:0043565">
    <property type="term" value="F:sequence-specific DNA binding"/>
    <property type="evidence" value="ECO:0007669"/>
    <property type="project" value="InterPro"/>
</dbReference>
<dbReference type="PROSITE" id="PS00041">
    <property type="entry name" value="HTH_ARAC_FAMILY_1"/>
    <property type="match status" value="1"/>
</dbReference>
<proteinExistence type="predicted"/>
<dbReference type="GO" id="GO:0003700">
    <property type="term" value="F:DNA-binding transcription factor activity"/>
    <property type="evidence" value="ECO:0007669"/>
    <property type="project" value="InterPro"/>
</dbReference>
<evidence type="ECO:0000256" key="3">
    <source>
        <dbReference type="ARBA" id="ARBA00023163"/>
    </source>
</evidence>
<dbReference type="PANTHER" id="PTHR43280:SF10">
    <property type="entry name" value="REGULATORY PROTEIN POCR"/>
    <property type="match status" value="1"/>
</dbReference>
<keyword evidence="2" id="KW-0238">DNA-binding</keyword>
<dbReference type="Gene3D" id="1.10.10.60">
    <property type="entry name" value="Homeodomain-like"/>
    <property type="match status" value="2"/>
</dbReference>
<evidence type="ECO:0000259" key="4">
    <source>
        <dbReference type="PROSITE" id="PS01124"/>
    </source>
</evidence>
<sequence>MTAYDNQSTAELIHSLTQIDIAIIQKDGTPVVQIQENVLPAFHRLNEFDPIFQQIEQFHANGYLTYTDSAQLSYVAARLDQPDDQVVVLGPFLTTTLTIDEINDIVAMNSYTISEHRQLTQLYQSLPVLAEDKINDLATLMTNLFSRQLATAHEKAKVTHGPQPIERSLMTVNSDHRAQIEANYANEAKITNAIASGDQVAVHRLNTTMTKIFDSFSNRIPGKPLRSSKNICFVFNTICRIAAHKGGVHPVYLNDISEKYALLIERQNTLQGLHILVHSMTREYCQLVLTLSTSGYSPMIQRAADYILLNLGHPITLNQIAQSIGTNPSYLSRKFKQEVGMTITDYVNHRRIVLAKQYLSRPTPSITDIALMTGFNDLNYFIRVFKKLTGQTPLQFRQKPTGSGIQK</sequence>
<dbReference type="InterPro" id="IPR020449">
    <property type="entry name" value="Tscrpt_reg_AraC-type_HTH"/>
</dbReference>
<dbReference type="EMBL" id="PUFP01000020">
    <property type="protein sequence ID" value="TDG80050.1"/>
    <property type="molecule type" value="Genomic_DNA"/>
</dbReference>